<evidence type="ECO:0000259" key="1">
    <source>
        <dbReference type="Pfam" id="PF00462"/>
    </source>
</evidence>
<protein>
    <recommendedName>
        <fullName evidence="1">Glutaredoxin domain-containing protein</fullName>
    </recommendedName>
</protein>
<dbReference type="SUPFAM" id="SSF52833">
    <property type="entry name" value="Thioredoxin-like"/>
    <property type="match status" value="1"/>
</dbReference>
<dbReference type="AlphaFoldDB" id="A0A267EJU6"/>
<organism evidence="2 3">
    <name type="scientific">Macrostomum lignano</name>
    <dbReference type="NCBI Taxonomy" id="282301"/>
    <lineage>
        <taxon>Eukaryota</taxon>
        <taxon>Metazoa</taxon>
        <taxon>Spiralia</taxon>
        <taxon>Lophotrochozoa</taxon>
        <taxon>Platyhelminthes</taxon>
        <taxon>Rhabditophora</taxon>
        <taxon>Macrostomorpha</taxon>
        <taxon>Macrostomida</taxon>
        <taxon>Macrostomidae</taxon>
        <taxon>Macrostomum</taxon>
    </lineage>
</organism>
<evidence type="ECO:0000313" key="3">
    <source>
        <dbReference type="Proteomes" id="UP000215902"/>
    </source>
</evidence>
<gene>
    <name evidence="2" type="ORF">BOX15_Mlig027690g1</name>
</gene>
<dbReference type="PANTHER" id="PTHR45669">
    <property type="entry name" value="GLUTAREDOXIN DOMAIN-CONTAINING CYSTEINE-RICH PROTEIN CG12206-RELATED"/>
    <property type="match status" value="1"/>
</dbReference>
<sequence>SFHQQPSSGRSGVVLFSTSLSTVRATYSDCLAVRRILHCLGVSFVERNLCNDSEARSVCSGRQVPLVWVEQLGWLGGRREIEQLNETGRLSLLLSGHICLQDRRLKLMRRHQQKQSQRVNWQHRSRWCRKCNGTGFVPVIENLCRRCTFCEATGIVDCY</sequence>
<dbReference type="InterPro" id="IPR002109">
    <property type="entry name" value="Glutaredoxin"/>
</dbReference>
<dbReference type="OrthoDB" id="423313at2759"/>
<dbReference type="PANTHER" id="PTHR45669:SF22">
    <property type="entry name" value="GLUTAREDOXIN DOMAIN-CONTAINING CYSTEINE-RICH PROTEIN CG12206-RELATED"/>
    <property type="match status" value="1"/>
</dbReference>
<accession>A0A267EJU6</accession>
<name>A0A267EJU6_9PLAT</name>
<dbReference type="PROSITE" id="PS51354">
    <property type="entry name" value="GLUTAREDOXIN_2"/>
    <property type="match status" value="1"/>
</dbReference>
<dbReference type="EMBL" id="NIVC01001997">
    <property type="protein sequence ID" value="PAA61780.1"/>
    <property type="molecule type" value="Genomic_DNA"/>
</dbReference>
<dbReference type="Gene3D" id="3.40.30.10">
    <property type="entry name" value="Glutaredoxin"/>
    <property type="match status" value="1"/>
</dbReference>
<comment type="caution">
    <text evidence="2">The sequence shown here is derived from an EMBL/GenBank/DDBJ whole genome shotgun (WGS) entry which is preliminary data.</text>
</comment>
<proteinExistence type="predicted"/>
<evidence type="ECO:0000313" key="2">
    <source>
        <dbReference type="EMBL" id="PAA61780.1"/>
    </source>
</evidence>
<reference evidence="2 3" key="1">
    <citation type="submission" date="2017-06" db="EMBL/GenBank/DDBJ databases">
        <title>A platform for efficient transgenesis in Macrostomum lignano, a flatworm model organism for stem cell research.</title>
        <authorList>
            <person name="Berezikov E."/>
        </authorList>
    </citation>
    <scope>NUCLEOTIDE SEQUENCE [LARGE SCALE GENOMIC DNA]</scope>
    <source>
        <strain evidence="2">DV1</strain>
        <tissue evidence="2">Whole organism</tissue>
    </source>
</reference>
<feature type="non-terminal residue" evidence="2">
    <location>
        <position position="1"/>
    </location>
</feature>
<dbReference type="STRING" id="282301.A0A267EJU6"/>
<keyword evidence="3" id="KW-1185">Reference proteome</keyword>
<dbReference type="Proteomes" id="UP000215902">
    <property type="component" value="Unassembled WGS sequence"/>
</dbReference>
<dbReference type="Pfam" id="PF00462">
    <property type="entry name" value="Glutaredoxin"/>
    <property type="match status" value="1"/>
</dbReference>
<dbReference type="InterPro" id="IPR036249">
    <property type="entry name" value="Thioredoxin-like_sf"/>
</dbReference>
<feature type="domain" description="Glutaredoxin" evidence="1">
    <location>
        <begin position="13"/>
        <end position="69"/>
    </location>
</feature>